<dbReference type="SUPFAM" id="SSF51717">
    <property type="entry name" value="Dihydropteroate synthetase-like"/>
    <property type="match status" value="1"/>
</dbReference>
<keyword evidence="6 9" id="KW-0479">Metal-binding</keyword>
<evidence type="ECO:0000256" key="2">
    <source>
        <dbReference type="ARBA" id="ARBA00001946"/>
    </source>
</evidence>
<comment type="catalytic activity">
    <reaction evidence="1">
        <text>(7,8-dihydropterin-6-yl)methyl diphosphate + 4-aminobenzoate = 7,8-dihydropteroate + diphosphate</text>
        <dbReference type="Rhea" id="RHEA:19949"/>
        <dbReference type="ChEBI" id="CHEBI:17836"/>
        <dbReference type="ChEBI" id="CHEBI:17839"/>
        <dbReference type="ChEBI" id="CHEBI:33019"/>
        <dbReference type="ChEBI" id="CHEBI:72950"/>
        <dbReference type="EC" id="2.5.1.15"/>
    </reaction>
</comment>
<dbReference type="PANTHER" id="PTHR20941">
    <property type="entry name" value="FOLATE SYNTHESIS PROTEINS"/>
    <property type="match status" value="1"/>
</dbReference>
<reference evidence="12" key="1">
    <citation type="journal article" date="2022" name="Int. J. Syst. Evol. Microbiol.">
        <title>Anaeromyxobacter oryzae sp. nov., Anaeromyxobacter diazotrophicus sp. nov. and Anaeromyxobacter paludicola sp. nov., isolated from paddy soils.</title>
        <authorList>
            <person name="Itoh H."/>
            <person name="Xu Z."/>
            <person name="Mise K."/>
            <person name="Masuda Y."/>
            <person name="Ushijima N."/>
            <person name="Hayakawa C."/>
            <person name="Shiratori Y."/>
            <person name="Senoo K."/>
        </authorList>
    </citation>
    <scope>NUCLEOTIDE SEQUENCE [LARGE SCALE GENOMIC DNA]</scope>
    <source>
        <strain evidence="12">Red232</strain>
    </source>
</reference>
<keyword evidence="5 9" id="KW-0808">Transferase</keyword>
<comment type="cofactor">
    <cofactor evidence="2 9">
        <name>Mg(2+)</name>
        <dbReference type="ChEBI" id="CHEBI:18420"/>
    </cofactor>
</comment>
<organism evidence="11 12">
    <name type="scientific">Anaeromyxobacter oryzae</name>
    <dbReference type="NCBI Taxonomy" id="2918170"/>
    <lineage>
        <taxon>Bacteria</taxon>
        <taxon>Pseudomonadati</taxon>
        <taxon>Myxococcota</taxon>
        <taxon>Myxococcia</taxon>
        <taxon>Myxococcales</taxon>
        <taxon>Cystobacterineae</taxon>
        <taxon>Anaeromyxobacteraceae</taxon>
        <taxon>Anaeromyxobacter</taxon>
    </lineage>
</organism>
<gene>
    <name evidence="11" type="primary">folP</name>
    <name evidence="11" type="ORF">AMOR_53420</name>
</gene>
<dbReference type="PROSITE" id="PS50972">
    <property type="entry name" value="PTERIN_BINDING"/>
    <property type="match status" value="1"/>
</dbReference>
<dbReference type="Proteomes" id="UP001162891">
    <property type="component" value="Chromosome"/>
</dbReference>
<evidence type="ECO:0000313" key="11">
    <source>
        <dbReference type="EMBL" id="BDG06346.1"/>
    </source>
</evidence>
<protein>
    <recommendedName>
        <fullName evidence="4 9">Dihydropteroate synthase</fullName>
        <shortName evidence="9">DHPS</shortName>
        <ecNumber evidence="4 9">2.5.1.15</ecNumber>
    </recommendedName>
    <alternativeName>
        <fullName evidence="9">Dihydropteroate pyrophosphorylase</fullName>
    </alternativeName>
</protein>
<dbReference type="RefSeq" id="WP_248355876.1">
    <property type="nucleotide sequence ID" value="NZ_AP025591.1"/>
</dbReference>
<dbReference type="Pfam" id="PF00809">
    <property type="entry name" value="Pterin_bind"/>
    <property type="match status" value="1"/>
</dbReference>
<evidence type="ECO:0000256" key="3">
    <source>
        <dbReference type="ARBA" id="ARBA00004763"/>
    </source>
</evidence>
<dbReference type="InterPro" id="IPR000489">
    <property type="entry name" value="Pterin-binding_dom"/>
</dbReference>
<evidence type="ECO:0000256" key="1">
    <source>
        <dbReference type="ARBA" id="ARBA00000012"/>
    </source>
</evidence>
<name>A0ABN6N0A6_9BACT</name>
<sequence>MKMQIGARLFDGPGPFLMGIVNATPDSFSDGGRFLDPAAAIAHALRLADEGADIVDVGGESTRPGAPAVAADEETGRVVPVIAGLRARGFRLPISVDTTKAEVARAALDAGADLVNDVAGLADAALARLVARAGVPVVLMHTRGTPADMASRAVYGDVVRDVARELQDALARAEAAGVPRERVILDPGLGFAKTAEQGVELLARVAELRALGRPLLVGPSRKSFIGKITGAAVEDRVPGTLAAVTACVLAGVEWVRVHDVAAARQAALVAAAIRDAAAAPRAR</sequence>
<keyword evidence="12" id="KW-1185">Reference proteome</keyword>
<dbReference type="PANTHER" id="PTHR20941:SF1">
    <property type="entry name" value="FOLIC ACID SYNTHESIS PROTEIN FOL1"/>
    <property type="match status" value="1"/>
</dbReference>
<dbReference type="EMBL" id="AP025591">
    <property type="protein sequence ID" value="BDG06346.1"/>
    <property type="molecule type" value="Genomic_DNA"/>
</dbReference>
<keyword evidence="8 9" id="KW-0289">Folate biosynthesis</keyword>
<evidence type="ECO:0000256" key="5">
    <source>
        <dbReference type="ARBA" id="ARBA00022679"/>
    </source>
</evidence>
<comment type="similarity">
    <text evidence="9">Belongs to the DHPS family.</text>
</comment>
<evidence type="ECO:0000256" key="8">
    <source>
        <dbReference type="ARBA" id="ARBA00022909"/>
    </source>
</evidence>
<dbReference type="CDD" id="cd00739">
    <property type="entry name" value="DHPS"/>
    <property type="match status" value="1"/>
</dbReference>
<evidence type="ECO:0000256" key="4">
    <source>
        <dbReference type="ARBA" id="ARBA00012458"/>
    </source>
</evidence>
<dbReference type="InterPro" id="IPR006390">
    <property type="entry name" value="DHP_synth_dom"/>
</dbReference>
<dbReference type="NCBIfam" id="TIGR01496">
    <property type="entry name" value="DHPS"/>
    <property type="match status" value="1"/>
</dbReference>
<dbReference type="PROSITE" id="PS00792">
    <property type="entry name" value="DHPS_1"/>
    <property type="match status" value="1"/>
</dbReference>
<keyword evidence="7 9" id="KW-0460">Magnesium</keyword>
<dbReference type="InterPro" id="IPR045031">
    <property type="entry name" value="DHP_synth-like"/>
</dbReference>
<evidence type="ECO:0000313" key="12">
    <source>
        <dbReference type="Proteomes" id="UP001162891"/>
    </source>
</evidence>
<accession>A0ABN6N0A6</accession>
<dbReference type="EC" id="2.5.1.15" evidence="4 9"/>
<evidence type="ECO:0000256" key="6">
    <source>
        <dbReference type="ARBA" id="ARBA00022723"/>
    </source>
</evidence>
<evidence type="ECO:0000256" key="7">
    <source>
        <dbReference type="ARBA" id="ARBA00022842"/>
    </source>
</evidence>
<evidence type="ECO:0000259" key="10">
    <source>
        <dbReference type="PROSITE" id="PS50972"/>
    </source>
</evidence>
<proteinExistence type="inferred from homology"/>
<comment type="pathway">
    <text evidence="3 9">Cofactor biosynthesis; tetrahydrofolate biosynthesis; 7,8-dihydrofolate from 2-amino-4-hydroxy-6-hydroxymethyl-7,8-dihydropteridine diphosphate and 4-aminobenzoate: step 1/2.</text>
</comment>
<dbReference type="Gene3D" id="3.20.20.20">
    <property type="entry name" value="Dihydropteroate synthase-like"/>
    <property type="match status" value="1"/>
</dbReference>
<dbReference type="PROSITE" id="PS00793">
    <property type="entry name" value="DHPS_2"/>
    <property type="match status" value="1"/>
</dbReference>
<comment type="function">
    <text evidence="9">Catalyzes the condensation of para-aminobenzoate (pABA) with 6-hydroxymethyl-7,8-dihydropterin diphosphate (DHPt-PP) to form 7,8-dihydropteroate (H2Pte), the immediate precursor of folate derivatives.</text>
</comment>
<dbReference type="InterPro" id="IPR011005">
    <property type="entry name" value="Dihydropteroate_synth-like_sf"/>
</dbReference>
<evidence type="ECO:0000256" key="9">
    <source>
        <dbReference type="RuleBase" id="RU361205"/>
    </source>
</evidence>
<feature type="domain" description="Pterin-binding" evidence="10">
    <location>
        <begin position="15"/>
        <end position="268"/>
    </location>
</feature>